<organism evidence="2 3">
    <name type="scientific">Chitinophaga pinensis (strain ATCC 43595 / DSM 2588 / LMG 13176 / NBRC 15968 / NCIMB 11800 / UQM 2034)</name>
    <dbReference type="NCBI Taxonomy" id="485918"/>
    <lineage>
        <taxon>Bacteria</taxon>
        <taxon>Pseudomonadati</taxon>
        <taxon>Bacteroidota</taxon>
        <taxon>Chitinophagia</taxon>
        <taxon>Chitinophagales</taxon>
        <taxon>Chitinophagaceae</taxon>
        <taxon>Chitinophaga</taxon>
    </lineage>
</organism>
<dbReference type="Gene3D" id="3.10.450.50">
    <property type="match status" value="2"/>
</dbReference>
<keyword evidence="1" id="KW-0812">Transmembrane</keyword>
<sequence>MVCRQYHGNKSDANKDSVFFGLPIVVSWAPVLAGAHSIARRMQNLELSKKEKVAVLLTSLGTGMKTPLTYIDAQHYVQHNQRIGKGLQGFKHYLKEWPRNAFVRIVRLMEDGDFVFAHVEYHFEILMIGFSVFRFENDRIVEHWDNLQISSGEDSIRPSHARSINITEHQRTVQNKQLAKCTVEDVLVKKGDTTICSRYLAEQVKFQHYSCAWIQDQTTPPAIQYNKIHRVLGEGNFALVVSEGRQSDYAAAFYDLFRIENGKVAEHWNTTEEIVPMGAS</sequence>
<evidence type="ECO:0000313" key="3">
    <source>
        <dbReference type="Proteomes" id="UP000002215"/>
    </source>
</evidence>
<dbReference type="Proteomes" id="UP000002215">
    <property type="component" value="Chromosome"/>
</dbReference>
<dbReference type="KEGG" id="cpi:Cpin_3812"/>
<keyword evidence="1" id="KW-1133">Transmembrane helix</keyword>
<dbReference type="AlphaFoldDB" id="A0A979G5L9"/>
<accession>A0A979G5L9</accession>
<reference evidence="2 3" key="2">
    <citation type="journal article" date="2010" name="Stand. Genomic Sci.">
        <title>Complete genome sequence of Chitinophaga pinensis type strain (UQM 2034).</title>
        <authorList>
            <person name="Glavina Del Rio T."/>
            <person name="Abt B."/>
            <person name="Spring S."/>
            <person name="Lapidus A."/>
            <person name="Nolan M."/>
            <person name="Tice H."/>
            <person name="Copeland A."/>
            <person name="Cheng J.F."/>
            <person name="Chen F."/>
            <person name="Bruce D."/>
            <person name="Goodwin L."/>
            <person name="Pitluck S."/>
            <person name="Ivanova N."/>
            <person name="Mavromatis K."/>
            <person name="Mikhailova N."/>
            <person name="Pati A."/>
            <person name="Chen A."/>
            <person name="Palaniappan K."/>
            <person name="Land M."/>
            <person name="Hauser L."/>
            <person name="Chang Y.J."/>
            <person name="Jeffries C.D."/>
            <person name="Chain P."/>
            <person name="Saunders E."/>
            <person name="Detter J.C."/>
            <person name="Brettin T."/>
            <person name="Rohde M."/>
            <person name="Goker M."/>
            <person name="Bristow J."/>
            <person name="Eisen J.A."/>
            <person name="Markowitz V."/>
            <person name="Hugenholtz P."/>
            <person name="Kyrpides N.C."/>
            <person name="Klenk H.P."/>
            <person name="Lucas S."/>
        </authorList>
    </citation>
    <scope>NUCLEOTIDE SEQUENCE [LARGE SCALE GENOMIC DNA]</scope>
    <source>
        <strain evidence="3">ATCC 43595 / DSM 2588 / LMG 13176 / NBRC 15968 / NCIMB 11800 / UQM 2034</strain>
    </source>
</reference>
<keyword evidence="1" id="KW-0472">Membrane</keyword>
<reference evidence="3" key="1">
    <citation type="submission" date="2009-08" db="EMBL/GenBank/DDBJ databases">
        <title>The complete genome of Chitinophaga pinensis DSM 2588.</title>
        <authorList>
            <consortium name="US DOE Joint Genome Institute (JGI-PGF)"/>
            <person name="Lucas S."/>
            <person name="Copeland A."/>
            <person name="Lapidus A."/>
            <person name="Glavina del Rio T."/>
            <person name="Dalin E."/>
            <person name="Tice H."/>
            <person name="Bruce D."/>
            <person name="Goodwin L."/>
            <person name="Pitluck S."/>
            <person name="Kyrpides N."/>
            <person name="Mavromatis K."/>
            <person name="Ivanova N."/>
            <person name="Mikhailova N."/>
            <person name="Sims D."/>
            <person name="Meinche L."/>
            <person name="Brettin T."/>
            <person name="Detter J.C."/>
            <person name="Han C."/>
            <person name="Larimer F."/>
            <person name="Land M."/>
            <person name="Hauser L."/>
            <person name="Markowitz V."/>
            <person name="Cheng J.-F."/>
            <person name="Hugenholtz P."/>
            <person name="Woyke T."/>
            <person name="Wu D."/>
            <person name="Spring S."/>
            <person name="Klenk H.-P."/>
            <person name="Eisen J.A."/>
        </authorList>
    </citation>
    <scope>NUCLEOTIDE SEQUENCE [LARGE SCALE GENOMIC DNA]</scope>
    <source>
        <strain evidence="3">ATCC 43595 / DSM 2588 / LMG 13176 / NBRC 15968 / NCIMB 11800 / UQM 2034</strain>
    </source>
</reference>
<evidence type="ECO:0000256" key="1">
    <source>
        <dbReference type="SAM" id="Phobius"/>
    </source>
</evidence>
<proteinExistence type="predicted"/>
<dbReference type="EMBL" id="CP001699">
    <property type="protein sequence ID" value="ACU61274.1"/>
    <property type="molecule type" value="Genomic_DNA"/>
</dbReference>
<dbReference type="SUPFAM" id="SSF54427">
    <property type="entry name" value="NTF2-like"/>
    <property type="match status" value="2"/>
</dbReference>
<protein>
    <submittedName>
        <fullName evidence="2">Lipoprotein</fullName>
    </submittedName>
</protein>
<keyword evidence="2" id="KW-0449">Lipoprotein</keyword>
<evidence type="ECO:0000313" key="2">
    <source>
        <dbReference type="EMBL" id="ACU61274.1"/>
    </source>
</evidence>
<dbReference type="InterPro" id="IPR032710">
    <property type="entry name" value="NTF2-like_dom_sf"/>
</dbReference>
<name>A0A979G5L9_CHIPD</name>
<feature type="transmembrane region" description="Helical" evidence="1">
    <location>
        <begin position="18"/>
        <end position="39"/>
    </location>
</feature>
<gene>
    <name evidence="2" type="ordered locus">Cpin_3812</name>
</gene>